<keyword evidence="4 8" id="KW-0853">WD repeat</keyword>
<keyword evidence="3" id="KW-0698">rRNA processing</keyword>
<dbReference type="PANTHER" id="PTHR14085">
    <property type="entry name" value="WD-REPEAT PROTEIN BING4"/>
    <property type="match status" value="1"/>
</dbReference>
<dbReference type="PANTHER" id="PTHR14085:SF3">
    <property type="entry name" value="WD REPEAT-CONTAINING PROTEIN 46"/>
    <property type="match status" value="1"/>
</dbReference>
<dbReference type="Proteomes" id="UP001138500">
    <property type="component" value="Unassembled WGS sequence"/>
</dbReference>
<keyword evidence="13" id="KW-1185">Reference proteome</keyword>
<gene>
    <name evidence="12" type="ORF">Tdes44962_MAKER05006</name>
</gene>
<feature type="domain" description="BING4 C-terminal" evidence="11">
    <location>
        <begin position="377"/>
        <end position="456"/>
    </location>
</feature>
<evidence type="ECO:0000256" key="2">
    <source>
        <dbReference type="ARBA" id="ARBA00004604"/>
    </source>
</evidence>
<dbReference type="GO" id="GO:0030686">
    <property type="term" value="C:90S preribosome"/>
    <property type="evidence" value="ECO:0007669"/>
    <property type="project" value="TreeGrafter"/>
</dbReference>
<evidence type="ECO:0000256" key="10">
    <source>
        <dbReference type="SAM" id="Phobius"/>
    </source>
</evidence>
<dbReference type="GO" id="GO:0032040">
    <property type="term" value="C:small-subunit processome"/>
    <property type="evidence" value="ECO:0007669"/>
    <property type="project" value="TreeGrafter"/>
</dbReference>
<comment type="subcellular location">
    <subcellularLocation>
        <location evidence="2">Nucleus</location>
        <location evidence="2">Nucleolus</location>
    </subcellularLocation>
</comment>
<feature type="repeat" description="WD" evidence="8">
    <location>
        <begin position="288"/>
        <end position="329"/>
    </location>
</feature>
<evidence type="ECO:0000256" key="5">
    <source>
        <dbReference type="ARBA" id="ARBA00022737"/>
    </source>
</evidence>
<feature type="region of interest" description="Disordered" evidence="9">
    <location>
        <begin position="1"/>
        <end position="30"/>
    </location>
</feature>
<dbReference type="InterPro" id="IPR036322">
    <property type="entry name" value="WD40_repeat_dom_sf"/>
</dbReference>
<evidence type="ECO:0000256" key="3">
    <source>
        <dbReference type="ARBA" id="ARBA00022552"/>
    </source>
</evidence>
<evidence type="ECO:0000256" key="8">
    <source>
        <dbReference type="PROSITE-ProRule" id="PRU00221"/>
    </source>
</evidence>
<evidence type="ECO:0000259" key="11">
    <source>
        <dbReference type="SMART" id="SM01033"/>
    </source>
</evidence>
<dbReference type="InterPro" id="IPR040315">
    <property type="entry name" value="WDR46/Utp7"/>
</dbReference>
<accession>A0A9W7VZA3</accession>
<protein>
    <recommendedName>
        <fullName evidence="7">U three protein 7</fullName>
    </recommendedName>
</protein>
<reference evidence="12 13" key="2">
    <citation type="journal article" date="2021" name="Curr. Genet.">
        <title>Genetic response to nitrogen starvation in the aggressive Eucalyptus foliar pathogen Teratosphaeria destructans.</title>
        <authorList>
            <person name="Havenga M."/>
            <person name="Wingfield B.D."/>
            <person name="Wingfield M.J."/>
            <person name="Dreyer L.L."/>
            <person name="Roets F."/>
            <person name="Aylward J."/>
        </authorList>
    </citation>
    <scope>NUCLEOTIDE SEQUENCE [LARGE SCALE GENOMIC DNA]</scope>
    <source>
        <strain evidence="12">CMW44962</strain>
    </source>
</reference>
<dbReference type="InterPro" id="IPR019775">
    <property type="entry name" value="WD40_repeat_CS"/>
</dbReference>
<evidence type="ECO:0000256" key="1">
    <source>
        <dbReference type="ARBA" id="ARBA00004099"/>
    </source>
</evidence>
<evidence type="ECO:0000256" key="7">
    <source>
        <dbReference type="ARBA" id="ARBA00076453"/>
    </source>
</evidence>
<keyword evidence="6" id="KW-0539">Nucleus</keyword>
<evidence type="ECO:0000256" key="4">
    <source>
        <dbReference type="ARBA" id="ARBA00022574"/>
    </source>
</evidence>
<dbReference type="PROSITE" id="PS00678">
    <property type="entry name" value="WD_REPEATS_1"/>
    <property type="match status" value="1"/>
</dbReference>
<comment type="function">
    <text evidence="1">Involved in nucleolar processing of pre-18S ribosomal RNA.</text>
</comment>
<reference evidence="12 13" key="1">
    <citation type="journal article" date="2018" name="IMA Fungus">
        <title>IMA Genome-F 10: Nine draft genome sequences of Claviceps purpurea s.lat., including C. arundinis, C. humidiphila, and C. cf. spartinae, pseudomolecules for the pitch canker pathogen Fusarium circinatum, draft genome of Davidsoniella eucalypti, Grosmannia galeiformis, Quambalaria eucalypti, and Teratosphaeria destructans.</title>
        <authorList>
            <person name="Wingfield B.D."/>
            <person name="Liu M."/>
            <person name="Nguyen H.D."/>
            <person name="Lane F.A."/>
            <person name="Morgan S.W."/>
            <person name="De Vos L."/>
            <person name="Wilken P.M."/>
            <person name="Duong T.A."/>
            <person name="Aylward J."/>
            <person name="Coetzee M.P."/>
            <person name="Dadej K."/>
            <person name="De Beer Z.W."/>
            <person name="Findlay W."/>
            <person name="Havenga M."/>
            <person name="Kolarik M."/>
            <person name="Menzies J.G."/>
            <person name="Naidoo K."/>
            <person name="Pochopski O."/>
            <person name="Shoukouhi P."/>
            <person name="Santana Q.C."/>
            <person name="Seifert K.A."/>
            <person name="Soal N."/>
            <person name="Steenkamp E.T."/>
            <person name="Tatham C.T."/>
            <person name="van der Nest M.A."/>
            <person name="Wingfield M.J."/>
        </authorList>
    </citation>
    <scope>NUCLEOTIDE SEQUENCE [LARGE SCALE GENOMIC DNA]</scope>
    <source>
        <strain evidence="12">CMW44962</strain>
    </source>
</reference>
<name>A0A9W7VZA3_9PEZI</name>
<dbReference type="SMART" id="SM01033">
    <property type="entry name" value="BING4CT"/>
    <property type="match status" value="1"/>
</dbReference>
<sequence>MQTSHVVKADGQVRVQGRKRPPTARNNGDEAYAKARQLQANREYGRGRGVSTHKIKDKKLRGNLQALEARYNDAALQAKDAEILLENESGFLEPEGELERTYKLRQDHIQTHVGVDTAKKGFELKLDGLGPYVADYTRNGRDLLLAARKGHVATMDWRSGKLGCELQLGETVRDAKWLHNNQYFAVAQKRNVYIYDHHGVEIHNLDQHVETTHMEFLPYHFLLATIGNAGWLKWQDTSTGKLVMQVATKQGTPTAFAQNPHNAVLHVGHQNGTVSLWSPNNTTPLVKMLCHRGPVRALAVDREGRYMVSTGQDMKMAVWDVRTFKPVNEYFLRRPGSSVAISDRNLTAVGWGTQTTIWKDLFSKHRADTDQVKVQSPYMAWGGEGQHIERVRWCPFEDVLGIGHDKGFSSIIVPGAGEPNFDALEVNPYENTKQRQESEVKSLLNKLQPEMISLNPDFVGQLDTVSNQQRQAEKDLDRKTGAAAEREKIEDLKNRGRGKNSSLRKYLRKKGNKNVIDEHKMRVMEMREEQRRRAKEAKEGKKREELGPALGRLATLHHALQHYTGMAPLKPQPSHLGLILPLCTSSATLGLSLFQYPLFLSFLQPTNPALAGKPFSHFLTTFLPHTTTLLLAPLLTTTTALLSARWLRAHTTLETTAVSNWYVYGACLAAAHLLSAPAVASPLKDALDGAQDGMVGLQGKGTTEDANRRSVKRFLTWHALRTIVLDVPALWCVAEGVALSLWVVN</sequence>
<dbReference type="PROSITE" id="PS50082">
    <property type="entry name" value="WD_REPEATS_2"/>
    <property type="match status" value="1"/>
</dbReference>
<dbReference type="InterPro" id="IPR012952">
    <property type="entry name" value="BING4_C_dom"/>
</dbReference>
<evidence type="ECO:0000256" key="6">
    <source>
        <dbReference type="ARBA" id="ARBA00023242"/>
    </source>
</evidence>
<evidence type="ECO:0000313" key="12">
    <source>
        <dbReference type="EMBL" id="KAH9821408.1"/>
    </source>
</evidence>
<dbReference type="InterPro" id="IPR001680">
    <property type="entry name" value="WD40_rpt"/>
</dbReference>
<dbReference type="OrthoDB" id="10251154at2759"/>
<dbReference type="GO" id="GO:0000462">
    <property type="term" value="P:maturation of SSU-rRNA from tricistronic rRNA transcript (SSU-rRNA, 5.8S rRNA, LSU-rRNA)"/>
    <property type="evidence" value="ECO:0007669"/>
    <property type="project" value="TreeGrafter"/>
</dbReference>
<dbReference type="InterPro" id="IPR015943">
    <property type="entry name" value="WD40/YVTN_repeat-like_dom_sf"/>
</dbReference>
<dbReference type="EMBL" id="RIBY02002267">
    <property type="protein sequence ID" value="KAH9821408.1"/>
    <property type="molecule type" value="Genomic_DNA"/>
</dbReference>
<organism evidence="12 13">
    <name type="scientific">Teratosphaeria destructans</name>
    <dbReference type="NCBI Taxonomy" id="418781"/>
    <lineage>
        <taxon>Eukaryota</taxon>
        <taxon>Fungi</taxon>
        <taxon>Dikarya</taxon>
        <taxon>Ascomycota</taxon>
        <taxon>Pezizomycotina</taxon>
        <taxon>Dothideomycetes</taxon>
        <taxon>Dothideomycetidae</taxon>
        <taxon>Mycosphaerellales</taxon>
        <taxon>Teratosphaeriaceae</taxon>
        <taxon>Teratosphaeria</taxon>
    </lineage>
</organism>
<keyword evidence="5" id="KW-0677">Repeat</keyword>
<keyword evidence="10" id="KW-1133">Transmembrane helix</keyword>
<evidence type="ECO:0000313" key="13">
    <source>
        <dbReference type="Proteomes" id="UP001138500"/>
    </source>
</evidence>
<dbReference type="FunFam" id="2.130.10.10:FF:000378">
    <property type="entry name" value="U3 small nucleolar RNA-associated protein 7"/>
    <property type="match status" value="1"/>
</dbReference>
<dbReference type="PROSITE" id="PS50294">
    <property type="entry name" value="WD_REPEATS_REGION"/>
    <property type="match status" value="1"/>
</dbReference>
<dbReference type="AlphaFoldDB" id="A0A9W7VZA3"/>
<feature type="transmembrane region" description="Helical" evidence="10">
    <location>
        <begin position="723"/>
        <end position="744"/>
    </location>
</feature>
<proteinExistence type="predicted"/>
<comment type="caution">
    <text evidence="12">The sequence shown here is derived from an EMBL/GenBank/DDBJ whole genome shotgun (WGS) entry which is preliminary data.</text>
</comment>
<dbReference type="Pfam" id="PF00400">
    <property type="entry name" value="WD40"/>
    <property type="match status" value="1"/>
</dbReference>
<dbReference type="Gene3D" id="2.130.10.10">
    <property type="entry name" value="YVTN repeat-like/Quinoprotein amine dehydrogenase"/>
    <property type="match status" value="1"/>
</dbReference>
<keyword evidence="10" id="KW-0812">Transmembrane</keyword>
<dbReference type="Pfam" id="PF08149">
    <property type="entry name" value="BING4CT"/>
    <property type="match status" value="1"/>
</dbReference>
<dbReference type="SMART" id="SM00320">
    <property type="entry name" value="WD40"/>
    <property type="match status" value="3"/>
</dbReference>
<feature type="transmembrane region" description="Helical" evidence="10">
    <location>
        <begin position="661"/>
        <end position="680"/>
    </location>
</feature>
<evidence type="ECO:0000256" key="9">
    <source>
        <dbReference type="SAM" id="MobiDB-lite"/>
    </source>
</evidence>
<keyword evidence="10" id="KW-0472">Membrane</keyword>
<feature type="transmembrane region" description="Helical" evidence="10">
    <location>
        <begin position="615"/>
        <end position="641"/>
    </location>
</feature>
<dbReference type="SUPFAM" id="SSF50978">
    <property type="entry name" value="WD40 repeat-like"/>
    <property type="match status" value="1"/>
</dbReference>